<dbReference type="GO" id="GO:0031146">
    <property type="term" value="P:SCF-dependent proteasomal ubiquitin-dependent protein catabolic process"/>
    <property type="evidence" value="ECO:0007669"/>
    <property type="project" value="TreeGrafter"/>
</dbReference>
<dbReference type="SUPFAM" id="SSF52047">
    <property type="entry name" value="RNI-like"/>
    <property type="match status" value="3"/>
</dbReference>
<dbReference type="PANTHER" id="PTHR13318">
    <property type="entry name" value="PARTNER OF PAIRED, ISOFORM B-RELATED"/>
    <property type="match status" value="1"/>
</dbReference>
<protein>
    <recommendedName>
        <fullName evidence="1">F-box domain-containing protein</fullName>
    </recommendedName>
</protein>
<dbReference type="SUPFAM" id="SSF81383">
    <property type="entry name" value="F-box domain"/>
    <property type="match status" value="2"/>
</dbReference>
<dbReference type="InterPro" id="IPR032675">
    <property type="entry name" value="LRR_dom_sf"/>
</dbReference>
<dbReference type="Pfam" id="PF12937">
    <property type="entry name" value="F-box-like"/>
    <property type="match status" value="1"/>
</dbReference>
<feature type="domain" description="F-box" evidence="1">
    <location>
        <begin position="303"/>
        <end position="340"/>
    </location>
</feature>
<organism evidence="2 3">
    <name type="scientific">Mortierella alpina</name>
    <name type="common">Oleaginous fungus</name>
    <name type="synonym">Mortierella renispora</name>
    <dbReference type="NCBI Taxonomy" id="64518"/>
    <lineage>
        <taxon>Eukaryota</taxon>
        <taxon>Fungi</taxon>
        <taxon>Fungi incertae sedis</taxon>
        <taxon>Mucoromycota</taxon>
        <taxon>Mortierellomycotina</taxon>
        <taxon>Mortierellomycetes</taxon>
        <taxon>Mortierellales</taxon>
        <taxon>Mortierellaceae</taxon>
        <taxon>Mortierella</taxon>
    </lineage>
</organism>
<accession>A0A9P8D213</accession>
<dbReference type="InterPro" id="IPR036047">
    <property type="entry name" value="F-box-like_dom_sf"/>
</dbReference>
<dbReference type="Gene3D" id="1.20.1280.50">
    <property type="match status" value="1"/>
</dbReference>
<gene>
    <name evidence="2" type="ORF">KVV02_007664</name>
</gene>
<name>A0A9P8D213_MORAP</name>
<evidence type="ECO:0000313" key="3">
    <source>
        <dbReference type="Proteomes" id="UP000717515"/>
    </source>
</evidence>
<evidence type="ECO:0000259" key="1">
    <source>
        <dbReference type="Pfam" id="PF12937"/>
    </source>
</evidence>
<dbReference type="InterPro" id="IPR001810">
    <property type="entry name" value="F-box_dom"/>
</dbReference>
<dbReference type="Proteomes" id="UP000717515">
    <property type="component" value="Unassembled WGS sequence"/>
</dbReference>
<dbReference type="Gene3D" id="3.80.10.10">
    <property type="entry name" value="Ribonuclease Inhibitor"/>
    <property type="match status" value="5"/>
</dbReference>
<reference evidence="2" key="1">
    <citation type="submission" date="2021-07" db="EMBL/GenBank/DDBJ databases">
        <title>Draft genome of Mortierella alpina, strain LL118, isolated from an aspen leaf litter sample.</title>
        <authorList>
            <person name="Yang S."/>
            <person name="Vinatzer B.A."/>
        </authorList>
    </citation>
    <scope>NUCLEOTIDE SEQUENCE</scope>
    <source>
        <strain evidence="2">LL118</strain>
    </source>
</reference>
<dbReference type="EMBL" id="JAIFTL010000018">
    <property type="protein sequence ID" value="KAG9326515.1"/>
    <property type="molecule type" value="Genomic_DNA"/>
</dbReference>
<dbReference type="GO" id="GO:0019005">
    <property type="term" value="C:SCF ubiquitin ligase complex"/>
    <property type="evidence" value="ECO:0007669"/>
    <property type="project" value="TreeGrafter"/>
</dbReference>
<proteinExistence type="predicted"/>
<evidence type="ECO:0000313" key="2">
    <source>
        <dbReference type="EMBL" id="KAG9326515.1"/>
    </source>
</evidence>
<sequence length="1744" mass="200535">MDGLSTPSRAGELLLDFDMVWADMQTVMNEQRHTPDLETIIKEATAARYFDNRSARKIKTLSLPTCREGGRNALPIPLLKSSLLDLETCTIPCDEGMSLQIPQRRIIADLILLHANTLENFELTACHRISSKDQQAVFSRCKQLKRFWVEEYNGERWRIRPSKASIHISDVSGGDWVCMGLRELRLTYRHLSPEQTAQAAKSVYTQIGRLDKLEILVLDMDRSRVIYRENCEYASTWDLTLSKGWLGEMVGLKSLRSVQLYSDFWSKMGQAEVDFMHEHWPLLSEIRLYGDNNVASHTVLAIPELALKLFAFVPRRDLPQCMRVCKEWLQYAEPHLWTHYSPRLPRNRSTLSPPATVALIKNLPRLRSVELKSHEFNVLQPLTVHLQPGISVKAASKLCTHLRRLKLECYNIVLGHRSPPIVNLLNHNLQLTHLTLPFVALTIDGTIFTAIPNLRCLRQLTLETIKMRAGTRPSFRGIRTIPLLLKACLPLSELTELHFDVDIVWDDTGNDASNPDLETIIREAATARFLNPTASKIKSLRLPTCREGSRSPLTIPFLRSSLLDLESFMIPRFSDEDTDPQEVEQIVREYCPSLRHVTWQCEEDAQDGRFIRAFLQGCSGLQSFTSDGFSDQRQVYNDQEMSPSFEPRWIISQLIAHHHTTLEDFELTSCSQVWSEDLQAILSRCKRLKRFWVEYYDRASKPGIDFTDVSGGDWVCMGLRELRLTLNRHLAAEAGHVSPERIAQAARHVYTQIGRLDQLEILALDIDRSEDLTGRKDDFPWDLTLSKGWLGELSGLKNLKTLRLFSDFWSKMGQAEVEFMREHWPLLSEIRLYGPSSLHLHTALLWQWPFDKRRPQAWFNDDIRLCAAHTVFATPELAHIVFAFVPRSDLPRCFRVCREWLQYAEPFLWRHFHLESVGCTKLPPESRTALIRNLPSIRSVELDCHEYSVLSQLTYRLKPGISTRVASNLCTNLRRLMLKESHLRRFKPPPIVKLLQHNLQLTHLTLSFMALTRHCTIFAAIPNLRCLRHLTIEWTLKCFLGPRDAPVGSRTIPLLLQACLPLPMLTELLLDFDMVWQHNDNDRDDSSDVESVIQAAATARFSKHPSASKIKSLRLPTCRQGGRNPLPISLLKSGLLDDLESCTIPWFSEHASSQDVEQIVREHCSRLRHVICPNLDKRKDDRLIRAFLQGCSGLQSFVSNSFSDRRQIYNGQGLLPSYESRSILSVLISRHHTTLESLELTECDWISSKDQQAVLSQCKQLKRLWLGYRDRMSSPGIDFTDVSSDWVCMGLRELRLRVNRDLNGEDPLSPDQLQAAKRVYTQIGRLHKLEVLMLDVKGSDDRQQTHHYSWDLTLSRGWLGEMAALPELTELFLDFDMIWRDIDYNPDTSDVESVIQAAATARFSKHPSASKITSLRLPTCRQGGRNPLPIPLLKSGLLDDLESCTIPWFSEEDTSPHDVEQIVREHCACLRQVECSSPQNWQDTRLIHAFLQGCSGLQSFASNVFSDQRPLTDVEDMSSSVAPLLIVSTLISRHHTTLENLELTESGWISSKDQQAVLSQCKQLKRFWVGYRDRMSSPGIDFTDVSSDWVCMGLRELRLRVNRDLNGQDLLSPDQLQAAKRVYTQIGRLHQLKVLVLEVKGSDRRKQTHHYSWDLTLAKGWLGEMAGLKSLKTIALYSHHWTRMGPAEMEFMHNYWPLLREIRIEDNQQCFLHHARRWQWPSEKRRPEAWFNGKIQIWSPIGLV</sequence>
<comment type="caution">
    <text evidence="2">The sequence shown here is derived from an EMBL/GenBank/DDBJ whole genome shotgun (WGS) entry which is preliminary data.</text>
</comment>